<keyword evidence="3 8" id="KW-0349">Heme</keyword>
<comment type="cofactor">
    <cofactor evidence="1 8">
        <name>heme</name>
        <dbReference type="ChEBI" id="CHEBI:30413"/>
    </cofactor>
</comment>
<organism evidence="10 11">
    <name type="scientific">Cryomyces minteri</name>
    <dbReference type="NCBI Taxonomy" id="331657"/>
    <lineage>
        <taxon>Eukaryota</taxon>
        <taxon>Fungi</taxon>
        <taxon>Dikarya</taxon>
        <taxon>Ascomycota</taxon>
        <taxon>Pezizomycotina</taxon>
        <taxon>Dothideomycetes</taxon>
        <taxon>Dothideomycetes incertae sedis</taxon>
        <taxon>Cryomyces</taxon>
    </lineage>
</organism>
<feature type="binding site" description="axial binding residue" evidence="8">
    <location>
        <position position="471"/>
    </location>
    <ligand>
        <name>heme</name>
        <dbReference type="ChEBI" id="CHEBI:30413"/>
    </ligand>
    <ligandPart>
        <name>Fe</name>
        <dbReference type="ChEBI" id="CHEBI:18248"/>
    </ligandPart>
</feature>
<keyword evidence="11" id="KW-1185">Reference proteome</keyword>
<protein>
    <recommendedName>
        <fullName evidence="12">Sterigmatocystin biosynthesis P450 monooxygenase stcS</fullName>
    </recommendedName>
</protein>
<dbReference type="InterPro" id="IPR002401">
    <property type="entry name" value="Cyt_P450_E_grp-I"/>
</dbReference>
<name>A0A4U0W3Z5_9PEZI</name>
<evidence type="ECO:0000313" key="10">
    <source>
        <dbReference type="EMBL" id="TKA57021.1"/>
    </source>
</evidence>
<dbReference type="PANTHER" id="PTHR24305">
    <property type="entry name" value="CYTOCHROME P450"/>
    <property type="match status" value="1"/>
</dbReference>
<evidence type="ECO:0000256" key="3">
    <source>
        <dbReference type="ARBA" id="ARBA00022617"/>
    </source>
</evidence>
<dbReference type="Pfam" id="PF00067">
    <property type="entry name" value="p450"/>
    <property type="match status" value="1"/>
</dbReference>
<reference evidence="10 11" key="1">
    <citation type="submission" date="2017-03" db="EMBL/GenBank/DDBJ databases">
        <title>Genomes of endolithic fungi from Antarctica.</title>
        <authorList>
            <person name="Coleine C."/>
            <person name="Masonjones S."/>
            <person name="Stajich J.E."/>
        </authorList>
    </citation>
    <scope>NUCLEOTIDE SEQUENCE [LARGE SCALE GENOMIC DNA]</scope>
    <source>
        <strain evidence="10 11">CCFEE 5187</strain>
    </source>
</reference>
<dbReference type="AlphaFoldDB" id="A0A4U0W3Z5"/>
<evidence type="ECO:0000256" key="6">
    <source>
        <dbReference type="ARBA" id="ARBA00023004"/>
    </source>
</evidence>
<keyword evidence="5" id="KW-0560">Oxidoreductase</keyword>
<dbReference type="Gene3D" id="1.10.630.10">
    <property type="entry name" value="Cytochrome P450"/>
    <property type="match status" value="1"/>
</dbReference>
<dbReference type="EMBL" id="NAJN01002141">
    <property type="protein sequence ID" value="TKA57021.1"/>
    <property type="molecule type" value="Genomic_DNA"/>
</dbReference>
<dbReference type="PRINTS" id="PR00463">
    <property type="entry name" value="EP450I"/>
</dbReference>
<evidence type="ECO:0000256" key="2">
    <source>
        <dbReference type="ARBA" id="ARBA00005179"/>
    </source>
</evidence>
<dbReference type="InterPro" id="IPR050121">
    <property type="entry name" value="Cytochrome_P450_monoxygenase"/>
</dbReference>
<keyword evidence="9" id="KW-1133">Transmembrane helix</keyword>
<evidence type="ECO:0000256" key="1">
    <source>
        <dbReference type="ARBA" id="ARBA00001971"/>
    </source>
</evidence>
<comment type="pathway">
    <text evidence="2">Secondary metabolite biosynthesis.</text>
</comment>
<accession>A0A4U0W3Z5</accession>
<evidence type="ECO:0008006" key="12">
    <source>
        <dbReference type="Google" id="ProtNLM"/>
    </source>
</evidence>
<dbReference type="Proteomes" id="UP000308768">
    <property type="component" value="Unassembled WGS sequence"/>
</dbReference>
<sequence length="552" mass="63343">MIYIPETSRAVWTTAVLVLLTGILARFLYSGYIHRRRIRGLPGPPHHPIWGHLLVMAEMKKLYPADIHPHMYPHLIRKHYNLGDFFYVDFWPVGPQMLVLATPEISQRVINFPKHEIIRPFMKHLTGEHNMVAMEGQEWKTWRSIFNSGFALKNMTALVPVIVEEGNVFCDVLQEHAEKADVFRMEETATRLTIDVIGRVALDIKLDSQRGDNALLDALRSQISWLFDDQQFNPFKRWRPLRPVAQWWYGRKMDAYIDNVLDARFPARAKAPDASKRKHIIDLALDTYLEDEKGIQAGQKGNVDSTFKRYAIDQIRTFVFAGHDTTSSTICYVYHMLSKHPRAHAAVLAEHASVFGTTDPSLLPSIISSRPHLLNNLPYSLAVIKEVLRLFPPASTIRRGGDSVLITDPATGMQWPTFDTMVWVNHFAVHRNQNVWGEDADEFRPERFLQSATKEVPADGWRSFEKGPRNCIGQELALLETKIIMVMTLARFNVRTVFEDLKVLEGDGSQWDPDEFIGEKRKEVLGEEMWQMLKATAKPRQGMPARVEIRAS</sequence>
<evidence type="ECO:0000256" key="5">
    <source>
        <dbReference type="ARBA" id="ARBA00023002"/>
    </source>
</evidence>
<dbReference type="PANTHER" id="PTHR24305:SF107">
    <property type="entry name" value="P450, PUTATIVE (EUROFUNG)-RELATED"/>
    <property type="match status" value="1"/>
</dbReference>
<dbReference type="InterPro" id="IPR001128">
    <property type="entry name" value="Cyt_P450"/>
</dbReference>
<dbReference type="STRING" id="331657.A0A4U0W3Z5"/>
<evidence type="ECO:0000256" key="8">
    <source>
        <dbReference type="PIRSR" id="PIRSR602401-1"/>
    </source>
</evidence>
<comment type="caution">
    <text evidence="10">The sequence shown here is derived from an EMBL/GenBank/DDBJ whole genome shotgun (WGS) entry which is preliminary data.</text>
</comment>
<feature type="transmembrane region" description="Helical" evidence="9">
    <location>
        <begin position="12"/>
        <end position="29"/>
    </location>
</feature>
<keyword evidence="4 8" id="KW-0479">Metal-binding</keyword>
<proteinExistence type="predicted"/>
<dbReference type="OrthoDB" id="10029320at2759"/>
<dbReference type="GO" id="GO:0004497">
    <property type="term" value="F:monooxygenase activity"/>
    <property type="evidence" value="ECO:0007669"/>
    <property type="project" value="UniProtKB-KW"/>
</dbReference>
<dbReference type="SUPFAM" id="SSF48264">
    <property type="entry name" value="Cytochrome P450"/>
    <property type="match status" value="1"/>
</dbReference>
<dbReference type="CDD" id="cd11051">
    <property type="entry name" value="CYP59-like"/>
    <property type="match status" value="1"/>
</dbReference>
<dbReference type="GO" id="GO:0016705">
    <property type="term" value="F:oxidoreductase activity, acting on paired donors, with incorporation or reduction of molecular oxygen"/>
    <property type="evidence" value="ECO:0007669"/>
    <property type="project" value="InterPro"/>
</dbReference>
<keyword evidence="6 8" id="KW-0408">Iron</keyword>
<dbReference type="InterPro" id="IPR036396">
    <property type="entry name" value="Cyt_P450_sf"/>
</dbReference>
<evidence type="ECO:0000256" key="9">
    <source>
        <dbReference type="SAM" id="Phobius"/>
    </source>
</evidence>
<evidence type="ECO:0000256" key="7">
    <source>
        <dbReference type="ARBA" id="ARBA00023033"/>
    </source>
</evidence>
<dbReference type="GO" id="GO:0005506">
    <property type="term" value="F:iron ion binding"/>
    <property type="evidence" value="ECO:0007669"/>
    <property type="project" value="InterPro"/>
</dbReference>
<evidence type="ECO:0000313" key="11">
    <source>
        <dbReference type="Proteomes" id="UP000308768"/>
    </source>
</evidence>
<dbReference type="GO" id="GO:0020037">
    <property type="term" value="F:heme binding"/>
    <property type="evidence" value="ECO:0007669"/>
    <property type="project" value="InterPro"/>
</dbReference>
<gene>
    <name evidence="10" type="ORF">B0A49_11204</name>
</gene>
<keyword evidence="7" id="KW-0503">Monooxygenase</keyword>
<evidence type="ECO:0000256" key="4">
    <source>
        <dbReference type="ARBA" id="ARBA00022723"/>
    </source>
</evidence>
<dbReference type="PRINTS" id="PR00385">
    <property type="entry name" value="P450"/>
</dbReference>
<keyword evidence="9" id="KW-0472">Membrane</keyword>
<keyword evidence="9" id="KW-0812">Transmembrane</keyword>